<dbReference type="Proteomes" id="UP000307169">
    <property type="component" value="Unassembled WGS sequence"/>
</dbReference>
<protein>
    <submittedName>
        <fullName evidence="1">Uncharacterized protein</fullName>
    </submittedName>
</protein>
<comment type="caution">
    <text evidence="1">The sequence shown here is derived from an EMBL/GenBank/DDBJ whole genome shotgun (WGS) entry which is preliminary data.</text>
</comment>
<evidence type="ECO:0000313" key="1">
    <source>
        <dbReference type="EMBL" id="TIC03033.1"/>
    </source>
</evidence>
<reference evidence="1 2" key="1">
    <citation type="submission" date="2019-03" db="EMBL/GenBank/DDBJ databases">
        <title>Sequencing 25 genomes of Wallemia mellicola.</title>
        <authorList>
            <person name="Gostincar C."/>
        </authorList>
    </citation>
    <scope>NUCLEOTIDE SEQUENCE [LARGE SCALE GENOMIC DNA]</scope>
    <source>
        <strain evidence="1 2">EXF-1262</strain>
    </source>
</reference>
<organism evidence="1 2">
    <name type="scientific">Wallemia mellicola</name>
    <dbReference type="NCBI Taxonomy" id="1708541"/>
    <lineage>
        <taxon>Eukaryota</taxon>
        <taxon>Fungi</taxon>
        <taxon>Dikarya</taxon>
        <taxon>Basidiomycota</taxon>
        <taxon>Wallemiomycotina</taxon>
        <taxon>Wallemiomycetes</taxon>
        <taxon>Wallemiales</taxon>
        <taxon>Wallemiaceae</taxon>
        <taxon>Wallemia</taxon>
    </lineage>
</organism>
<accession>A0A4V4MME1</accession>
<dbReference type="EMBL" id="SPRH01000008">
    <property type="protein sequence ID" value="TIC03033.1"/>
    <property type="molecule type" value="Genomic_DNA"/>
</dbReference>
<gene>
    <name evidence="1" type="ORF">E3Q17_01014</name>
</gene>
<evidence type="ECO:0000313" key="2">
    <source>
        <dbReference type="Proteomes" id="UP000307169"/>
    </source>
</evidence>
<proteinExistence type="predicted"/>
<dbReference type="AlphaFoldDB" id="A0A4V4MME1"/>
<name>A0A4V4MME1_9BASI</name>
<sequence length="59" mass="7044">MTSRLHQFLRRLPIKMSANSNITRVVKQDSKILVNDIARSKLNTLSERYYTHYLQDLEH</sequence>